<comment type="catalytic activity">
    <reaction evidence="1">
        <text>S-ubiquitinyl-[E2 ubiquitin-conjugating enzyme]-L-cysteine + [acceptor protein]-L-lysine = [E2 ubiquitin-conjugating enzyme]-L-cysteine + N(6)-ubiquitinyl-[acceptor protein]-L-lysine.</text>
        <dbReference type="EC" id="2.3.2.27"/>
    </reaction>
</comment>
<sequence length="491" mass="55071">MEGTSITDCKSDVAAWEKQEKKMEGEVVHIAVGKNTRKEEPNIRWAAAAFPEAAIVLVHVHWPSEWMPFMGGNPSYKFADEKEKERHGDTEATHMMKMFSVYKSQCGTRKEDDTTAEEFIEKPSTCETEDFSNGEKAAKIMEEIDRLEKKLKELQGEVHNHEECSSLPAQTAAVSPKKCLAEPRYPELKIPEHIVQFSASQIQKATSDFRSENIIGEGGYGPVYKGDLEGIPVAIKSLRPDGKQGFSEYQHEVMVLSKLEHPHIVRLVGVCHASCTLVYEYLPNGTLLDRLSKGRLLPWEDRVRILVELRSALAYLHSHRPNAIIHADLKLANILLDAGDAARLGDFGTARMVHVKPLEDEEETIVRRTNPMGTMGYIDPVFFTTGELTTESDVYAFGVVILQLLTGLHGLNIAEQVRGARSKLHGLLDVSAGPWPQVHSARLLKLALRCCSLERKQRPLMTCDAQWKSLLVLRNKAAPPKKARKWNCFVC</sequence>
<dbReference type="GO" id="GO:0004672">
    <property type="term" value="F:protein kinase activity"/>
    <property type="evidence" value="ECO:0007669"/>
    <property type="project" value="InterPro"/>
</dbReference>
<dbReference type="AlphaFoldDB" id="A0A804MHX1"/>
<dbReference type="InterPro" id="IPR011009">
    <property type="entry name" value="Kinase-like_dom_sf"/>
</dbReference>
<proteinExistence type="predicted"/>
<evidence type="ECO:0000256" key="1">
    <source>
        <dbReference type="ARBA" id="ARBA00000900"/>
    </source>
</evidence>
<feature type="coiled-coil region" evidence="4">
    <location>
        <begin position="137"/>
        <end position="164"/>
    </location>
</feature>
<evidence type="ECO:0000256" key="4">
    <source>
        <dbReference type="SAM" id="Coils"/>
    </source>
</evidence>
<evidence type="ECO:0000259" key="5">
    <source>
        <dbReference type="PROSITE" id="PS50011"/>
    </source>
</evidence>
<dbReference type="GO" id="GO:0005524">
    <property type="term" value="F:ATP binding"/>
    <property type="evidence" value="ECO:0007669"/>
    <property type="project" value="InterPro"/>
</dbReference>
<dbReference type="EnsemblPlants" id="Zm00001eb086660_T001">
    <property type="protein sequence ID" value="Zm00001eb086660_P001"/>
    <property type="gene ID" value="Zm00001eb086660"/>
</dbReference>
<organism evidence="6 7">
    <name type="scientific">Zea mays</name>
    <name type="common">Maize</name>
    <dbReference type="NCBI Taxonomy" id="4577"/>
    <lineage>
        <taxon>Eukaryota</taxon>
        <taxon>Viridiplantae</taxon>
        <taxon>Streptophyta</taxon>
        <taxon>Embryophyta</taxon>
        <taxon>Tracheophyta</taxon>
        <taxon>Spermatophyta</taxon>
        <taxon>Magnoliopsida</taxon>
        <taxon>Liliopsida</taxon>
        <taxon>Poales</taxon>
        <taxon>Poaceae</taxon>
        <taxon>PACMAD clade</taxon>
        <taxon>Panicoideae</taxon>
        <taxon>Andropogonodae</taxon>
        <taxon>Andropogoneae</taxon>
        <taxon>Tripsacinae</taxon>
        <taxon>Zea</taxon>
    </lineage>
</organism>
<reference evidence="7" key="1">
    <citation type="submission" date="2015-12" db="EMBL/GenBank/DDBJ databases">
        <title>Update maize B73 reference genome by single molecule sequencing technologies.</title>
        <authorList>
            <consortium name="Maize Genome Sequencing Project"/>
            <person name="Ware D."/>
        </authorList>
    </citation>
    <scope>NUCLEOTIDE SEQUENCE [LARGE SCALE GENOMIC DNA]</scope>
    <source>
        <strain evidence="7">cv. B73</strain>
    </source>
</reference>
<dbReference type="InterPro" id="IPR051348">
    <property type="entry name" value="U-box_ubiquitin_ligases"/>
</dbReference>
<dbReference type="PROSITE" id="PS50011">
    <property type="entry name" value="PROTEIN_KINASE_DOM"/>
    <property type="match status" value="1"/>
</dbReference>
<dbReference type="FunCoup" id="A0A804MHX1">
    <property type="interactions" value="169"/>
</dbReference>
<dbReference type="GO" id="GO:0061630">
    <property type="term" value="F:ubiquitin protein ligase activity"/>
    <property type="evidence" value="ECO:0007669"/>
    <property type="project" value="UniProtKB-EC"/>
</dbReference>
<dbReference type="InterPro" id="IPR008271">
    <property type="entry name" value="Ser/Thr_kinase_AS"/>
</dbReference>
<name>A0A804MHX1_MAIZE</name>
<dbReference type="SUPFAM" id="SSF56112">
    <property type="entry name" value="Protein kinase-like (PK-like)"/>
    <property type="match status" value="1"/>
</dbReference>
<protein>
    <recommendedName>
        <fullName evidence="2">RING-type E3 ubiquitin transferase</fullName>
        <ecNumber evidence="2">2.3.2.27</ecNumber>
    </recommendedName>
</protein>
<dbReference type="Gene3D" id="1.10.510.10">
    <property type="entry name" value="Transferase(Phosphotransferase) domain 1"/>
    <property type="match status" value="1"/>
</dbReference>
<dbReference type="PANTHER" id="PTHR45647:SF18">
    <property type="entry name" value="U-BOX DOMAIN-CONTAINING PROTEIN 33"/>
    <property type="match status" value="1"/>
</dbReference>
<dbReference type="SMART" id="SM00220">
    <property type="entry name" value="S_TKc"/>
    <property type="match status" value="1"/>
</dbReference>
<evidence type="ECO:0000313" key="6">
    <source>
        <dbReference type="EnsemblPlants" id="Zm00001eb086660_P001"/>
    </source>
</evidence>
<dbReference type="Gene3D" id="3.30.200.20">
    <property type="entry name" value="Phosphorylase Kinase, domain 1"/>
    <property type="match status" value="1"/>
</dbReference>
<keyword evidence="4" id="KW-0175">Coiled coil</keyword>
<dbReference type="Pfam" id="PF00069">
    <property type="entry name" value="Pkinase"/>
    <property type="match status" value="1"/>
</dbReference>
<reference evidence="6" key="2">
    <citation type="submission" date="2019-07" db="EMBL/GenBank/DDBJ databases">
        <authorList>
            <person name="Seetharam A."/>
            <person name="Woodhouse M."/>
            <person name="Cannon E."/>
        </authorList>
    </citation>
    <scope>NUCLEOTIDE SEQUENCE [LARGE SCALE GENOMIC DNA]</scope>
    <source>
        <strain evidence="6">cv. B73</strain>
    </source>
</reference>
<reference evidence="6" key="3">
    <citation type="submission" date="2021-05" db="UniProtKB">
        <authorList>
            <consortium name="EnsemblPlants"/>
        </authorList>
    </citation>
    <scope>IDENTIFICATION</scope>
    <source>
        <strain evidence="6">cv. B73</strain>
    </source>
</reference>
<dbReference type="EC" id="2.3.2.27" evidence="2"/>
<dbReference type="InterPro" id="IPR000719">
    <property type="entry name" value="Prot_kinase_dom"/>
</dbReference>
<evidence type="ECO:0000256" key="3">
    <source>
        <dbReference type="ARBA" id="ARBA00022786"/>
    </source>
</evidence>
<dbReference type="Gramene" id="Zm00001eb086660_T001">
    <property type="protein sequence ID" value="Zm00001eb086660_P001"/>
    <property type="gene ID" value="Zm00001eb086660"/>
</dbReference>
<keyword evidence="3" id="KW-0833">Ubl conjugation pathway</keyword>
<evidence type="ECO:0000256" key="2">
    <source>
        <dbReference type="ARBA" id="ARBA00012483"/>
    </source>
</evidence>
<dbReference type="PANTHER" id="PTHR45647">
    <property type="entry name" value="OS02G0152300 PROTEIN"/>
    <property type="match status" value="1"/>
</dbReference>
<feature type="domain" description="Protein kinase" evidence="5">
    <location>
        <begin position="209"/>
        <end position="471"/>
    </location>
</feature>
<dbReference type="PROSITE" id="PS00108">
    <property type="entry name" value="PROTEIN_KINASE_ST"/>
    <property type="match status" value="1"/>
</dbReference>
<accession>A0A804MHX1</accession>
<dbReference type="Proteomes" id="UP000007305">
    <property type="component" value="Chromosome 2"/>
</dbReference>
<evidence type="ECO:0000313" key="7">
    <source>
        <dbReference type="Proteomes" id="UP000007305"/>
    </source>
</evidence>
<dbReference type="InParanoid" id="A0A804MHX1"/>
<keyword evidence="7" id="KW-1185">Reference proteome</keyword>